<name>A0A2N5Y252_9GAMM</name>
<evidence type="ECO:0000256" key="1">
    <source>
        <dbReference type="ARBA" id="ARBA00022531"/>
    </source>
</evidence>
<dbReference type="PANTHER" id="PTHR47199:SF2">
    <property type="entry name" value="PHOTOSYSTEM II STABILITY_ASSEMBLY FACTOR HCF136, CHLOROPLASTIC"/>
    <property type="match status" value="1"/>
</dbReference>
<evidence type="ECO:0000313" key="5">
    <source>
        <dbReference type="EMBL" id="PLW82476.1"/>
    </source>
</evidence>
<sequence>MDTNTNLIMRPALKISPRLPCVVPVVARARRLVVCCNIRRVTLTQLACVWMAVCLLLSPRLQAAEDFAFLPAIAFDEPAQMHLLDITRAGDRLVAVGERGLVIISDDHGRNWRQADVPVSIALTAVHFPRPDHGWVVGHAGTILHSADGGESWTLQLDGNQVNAKYVEYTLAEVERLEQALMEATDESVREALELALEDATFAAEDAADAVVIGPADPFLDVLFTSAEAGFAVGAYGMLYRTADGGANWDIAIAGIDNAYRYHYYDIASAADGRLYLSGEAGLLYYSGDNGITWERVEGVYDGTLFGVLARAKDVLAFGLRGHIFRSLDGGRSWVELENPGRSSFYGGTLLEDGNALLVGAGGTILVPDTESRTVQRWQHPSRATLSSAVQNAQGDVLLVGMGGLVPLAEAEPL</sequence>
<dbReference type="InterPro" id="IPR028203">
    <property type="entry name" value="PSII_CF48-like_dom"/>
</dbReference>
<dbReference type="PANTHER" id="PTHR47199">
    <property type="entry name" value="PHOTOSYSTEM II STABILITY/ASSEMBLY FACTOR HCF136, CHLOROPLASTIC"/>
    <property type="match status" value="1"/>
</dbReference>
<feature type="domain" description="Photosynthesis system II assembly factor Ycf48/Hcf136-like" evidence="4">
    <location>
        <begin position="217"/>
        <end position="298"/>
    </location>
</feature>
<evidence type="ECO:0000256" key="3">
    <source>
        <dbReference type="SAM" id="Coils"/>
    </source>
</evidence>
<gene>
    <name evidence="5" type="ORF">CWI75_12045</name>
</gene>
<dbReference type="EMBL" id="PKLZ01000008">
    <property type="protein sequence ID" value="PLW82476.1"/>
    <property type="molecule type" value="Genomic_DNA"/>
</dbReference>
<keyword evidence="1" id="KW-0602">Photosynthesis</keyword>
<proteinExistence type="predicted"/>
<evidence type="ECO:0000313" key="6">
    <source>
        <dbReference type="Proteomes" id="UP000234845"/>
    </source>
</evidence>
<dbReference type="GO" id="GO:0009523">
    <property type="term" value="C:photosystem II"/>
    <property type="evidence" value="ECO:0007669"/>
    <property type="project" value="UniProtKB-KW"/>
</dbReference>
<feature type="domain" description="Photosynthesis system II assembly factor Ycf48/Hcf136-like" evidence="4">
    <location>
        <begin position="109"/>
        <end position="157"/>
    </location>
</feature>
<dbReference type="Pfam" id="PF14870">
    <property type="entry name" value="PSII_BNR"/>
    <property type="match status" value="2"/>
</dbReference>
<accession>A0A2N5Y252</accession>
<protein>
    <submittedName>
        <fullName evidence="5">Sialidase</fullName>
    </submittedName>
</protein>
<dbReference type="SUPFAM" id="SSF50939">
    <property type="entry name" value="Sialidases"/>
    <property type="match status" value="1"/>
</dbReference>
<dbReference type="GO" id="GO:0015979">
    <property type="term" value="P:photosynthesis"/>
    <property type="evidence" value="ECO:0007669"/>
    <property type="project" value="UniProtKB-KW"/>
</dbReference>
<evidence type="ECO:0000256" key="2">
    <source>
        <dbReference type="ARBA" id="ARBA00023276"/>
    </source>
</evidence>
<keyword evidence="3" id="KW-0175">Coiled coil</keyword>
<dbReference type="InterPro" id="IPR015943">
    <property type="entry name" value="WD40/YVTN_repeat-like_dom_sf"/>
</dbReference>
<keyword evidence="6" id="KW-1185">Reference proteome</keyword>
<feature type="coiled-coil region" evidence="3">
    <location>
        <begin position="167"/>
        <end position="194"/>
    </location>
</feature>
<dbReference type="Proteomes" id="UP000234845">
    <property type="component" value="Unassembled WGS sequence"/>
</dbReference>
<organism evidence="5 6">
    <name type="scientific">Kineobactrum sediminis</name>
    <dbReference type="NCBI Taxonomy" id="1905677"/>
    <lineage>
        <taxon>Bacteria</taxon>
        <taxon>Pseudomonadati</taxon>
        <taxon>Pseudomonadota</taxon>
        <taxon>Gammaproteobacteria</taxon>
        <taxon>Cellvibrionales</taxon>
        <taxon>Halieaceae</taxon>
        <taxon>Kineobactrum</taxon>
    </lineage>
</organism>
<keyword evidence="2" id="KW-0604">Photosystem II</keyword>
<dbReference type="InterPro" id="IPR036278">
    <property type="entry name" value="Sialidase_sf"/>
</dbReference>
<dbReference type="AlphaFoldDB" id="A0A2N5Y252"/>
<evidence type="ECO:0000259" key="4">
    <source>
        <dbReference type="Pfam" id="PF14870"/>
    </source>
</evidence>
<dbReference type="CDD" id="cd15482">
    <property type="entry name" value="Sialidase_non-viral"/>
    <property type="match status" value="1"/>
</dbReference>
<dbReference type="Gene3D" id="2.130.10.10">
    <property type="entry name" value="YVTN repeat-like/Quinoprotein amine dehydrogenase"/>
    <property type="match status" value="2"/>
</dbReference>
<reference evidence="6" key="1">
    <citation type="submission" date="2017-11" db="EMBL/GenBank/DDBJ databases">
        <title>The draft genome sequence of Chromatocurvus sp. F02.</title>
        <authorList>
            <person name="Du Z.-J."/>
            <person name="Chang Y.-Q."/>
        </authorList>
    </citation>
    <scope>NUCLEOTIDE SEQUENCE [LARGE SCALE GENOMIC DNA]</scope>
    <source>
        <strain evidence="6">F02</strain>
    </source>
</reference>
<comment type="caution">
    <text evidence="5">The sequence shown here is derived from an EMBL/GenBank/DDBJ whole genome shotgun (WGS) entry which is preliminary data.</text>
</comment>